<keyword evidence="12 27" id="KW-0560">Oxidoreductase</keyword>
<evidence type="ECO:0000256" key="8">
    <source>
        <dbReference type="ARBA" id="ARBA00022827"/>
    </source>
</evidence>
<dbReference type="EMBL" id="CADEPI010000025">
    <property type="protein sequence ID" value="CAB3366473.1"/>
    <property type="molecule type" value="Genomic_DNA"/>
</dbReference>
<comment type="catalytic activity">
    <reaction evidence="25">
        <text>(2S)-2-methylbutanoyl-CoA + oxidized [electron-transfer flavoprotein] + H(+) = (2E)-2-methylbut-2-enoyl-CoA + reduced [electron-transfer flavoprotein]</text>
        <dbReference type="Rhea" id="RHEA:48256"/>
        <dbReference type="Rhea" id="RHEA-COMP:10685"/>
        <dbReference type="Rhea" id="RHEA-COMP:10686"/>
        <dbReference type="ChEBI" id="CHEBI:15378"/>
        <dbReference type="ChEBI" id="CHEBI:57337"/>
        <dbReference type="ChEBI" id="CHEBI:57692"/>
        <dbReference type="ChEBI" id="CHEBI:58307"/>
        <dbReference type="ChEBI" id="CHEBI:88166"/>
    </reaction>
    <physiologicalReaction direction="left-to-right" evidence="25">
        <dbReference type="Rhea" id="RHEA:48257"/>
    </physiologicalReaction>
</comment>
<dbReference type="Pfam" id="PF00441">
    <property type="entry name" value="Acyl-CoA_dh_1"/>
    <property type="match status" value="1"/>
</dbReference>
<dbReference type="Gene3D" id="1.20.140.10">
    <property type="entry name" value="Butyryl-CoA Dehydrogenase, subunit A, domain 3"/>
    <property type="match status" value="1"/>
</dbReference>
<evidence type="ECO:0000256" key="12">
    <source>
        <dbReference type="ARBA" id="ARBA00023002"/>
    </source>
</evidence>
<comment type="subcellular location">
    <subcellularLocation>
        <location evidence="2">Mitochondrion matrix</location>
    </subcellularLocation>
</comment>
<evidence type="ECO:0000256" key="1">
    <source>
        <dbReference type="ARBA" id="ARBA00001974"/>
    </source>
</evidence>
<evidence type="ECO:0000256" key="24">
    <source>
        <dbReference type="ARBA" id="ARBA00049192"/>
    </source>
</evidence>
<comment type="catalytic activity">
    <reaction evidence="20">
        <text>2-methylbutanoyl-CoA + oxidized [electron-transfer flavoprotein] + H(+) = (2E)-2-methylbut-2-enoyl-CoA + reduced [electron-transfer flavoprotein]</text>
        <dbReference type="Rhea" id="RHEA:43780"/>
        <dbReference type="Rhea" id="RHEA-COMP:10685"/>
        <dbReference type="Rhea" id="RHEA-COMP:10686"/>
        <dbReference type="ChEBI" id="CHEBI:15378"/>
        <dbReference type="ChEBI" id="CHEBI:57336"/>
        <dbReference type="ChEBI" id="CHEBI:57337"/>
        <dbReference type="ChEBI" id="CHEBI:57692"/>
        <dbReference type="ChEBI" id="CHEBI:58307"/>
        <dbReference type="EC" id="1.3.8.5"/>
    </reaction>
    <physiologicalReaction direction="left-to-right" evidence="20">
        <dbReference type="Rhea" id="RHEA:43781"/>
    </physiologicalReaction>
</comment>
<comment type="similarity">
    <text evidence="4 27">Belongs to the acyl-CoA dehydrogenase family.</text>
</comment>
<evidence type="ECO:0000256" key="17">
    <source>
        <dbReference type="ARBA" id="ARBA00039850"/>
    </source>
</evidence>
<dbReference type="PANTHER" id="PTHR43884">
    <property type="entry name" value="ACYL-COA DEHYDROGENASE"/>
    <property type="match status" value="1"/>
</dbReference>
<comment type="catalytic activity">
    <reaction evidence="22">
        <text>(2R)-2-methylbutanoyl-CoA + oxidized [electron-transfer flavoprotein] + H(+) = ethylacryloyl-CoA + reduced [electron-transfer flavoprotein]</text>
        <dbReference type="Rhea" id="RHEA:65296"/>
        <dbReference type="Rhea" id="RHEA-COMP:10685"/>
        <dbReference type="Rhea" id="RHEA-COMP:10686"/>
        <dbReference type="ChEBI" id="CHEBI:15378"/>
        <dbReference type="ChEBI" id="CHEBI:57692"/>
        <dbReference type="ChEBI" id="CHEBI:58307"/>
        <dbReference type="ChEBI" id="CHEBI:156439"/>
        <dbReference type="ChEBI" id="CHEBI:156440"/>
    </reaction>
    <physiologicalReaction direction="left-to-right" evidence="22">
        <dbReference type="Rhea" id="RHEA:65297"/>
    </physiologicalReaction>
</comment>
<evidence type="ECO:0000256" key="4">
    <source>
        <dbReference type="ARBA" id="ARBA00009347"/>
    </source>
</evidence>
<feature type="domain" description="Acyl-CoA dehydrogenase/oxidase N-terminal" evidence="30">
    <location>
        <begin position="43"/>
        <end position="152"/>
    </location>
</feature>
<dbReference type="InterPro" id="IPR013786">
    <property type="entry name" value="AcylCoA_DH/ox_N"/>
</dbReference>
<dbReference type="PROSITE" id="PS00072">
    <property type="entry name" value="ACYL_COA_DH_1"/>
    <property type="match status" value="1"/>
</dbReference>
<evidence type="ECO:0000313" key="32">
    <source>
        <dbReference type="Proteomes" id="UP000494165"/>
    </source>
</evidence>
<keyword evidence="6" id="KW-0597">Phosphoprotein</keyword>
<dbReference type="Proteomes" id="UP000494165">
    <property type="component" value="Unassembled WGS sequence"/>
</dbReference>
<proteinExistence type="inferred from homology"/>
<dbReference type="InterPro" id="IPR036250">
    <property type="entry name" value="AcylCo_DH-like_C"/>
</dbReference>
<evidence type="ECO:0000256" key="3">
    <source>
        <dbReference type="ARBA" id="ARBA00005198"/>
    </source>
</evidence>
<dbReference type="AlphaFoldDB" id="A0A8S1CME9"/>
<keyword evidence="13" id="KW-0443">Lipid metabolism</keyword>
<evidence type="ECO:0000256" key="9">
    <source>
        <dbReference type="ARBA" id="ARBA00022832"/>
    </source>
</evidence>
<dbReference type="InterPro" id="IPR046373">
    <property type="entry name" value="Acyl-CoA_Oxase/DH_mid-dom_sf"/>
</dbReference>
<dbReference type="Gene3D" id="2.40.110.10">
    <property type="entry name" value="Butyryl-CoA Dehydrogenase, subunit A, domain 2"/>
    <property type="match status" value="1"/>
</dbReference>
<dbReference type="GO" id="GO:0006631">
    <property type="term" value="P:fatty acid metabolic process"/>
    <property type="evidence" value="ECO:0007669"/>
    <property type="project" value="UniProtKB-KW"/>
</dbReference>
<dbReference type="SUPFAM" id="SSF47203">
    <property type="entry name" value="Acyl-CoA dehydrogenase C-terminal domain-like"/>
    <property type="match status" value="1"/>
</dbReference>
<evidence type="ECO:0000256" key="26">
    <source>
        <dbReference type="ARBA" id="ARBA00051903"/>
    </source>
</evidence>
<dbReference type="Pfam" id="PF02771">
    <property type="entry name" value="Acyl-CoA_dh_N"/>
    <property type="match status" value="1"/>
</dbReference>
<sequence length="418" mass="45952">MNGLRHLVTRGAAPLLSRRAVNGVLATRKSHTVETGAPLTHFTDEETMLRDTVRKLATEKIAPLVKKMDEEEKIDAGVLQSLFDNGLMGIEVPDEYGGTGASFFSSMLVVEELSRIDASVAAACDVHNTLVVNLMAQLGNEEQKKKYLPRLSQDMVGSFCLSEPLAGSDAFSLKTEAKKDGDHFVINGSKMWITNSDVAGVFLVMANADPSLGYRGITCFIVDREMPGVSVAPKEKKLGIRASGTCMVHFDNVRVPESNILGEYGKGYRYAAGMLNEGRIGIGAQMVGLAQGCFDATIPYTLERKQFKQSIYDFQGMQHQIAEIHTEIEAARLLVYNAARIKEAGLPFIKIASMAKYFASEVATKTTSRCVEWMGGVGFTRDFPQEKFYRDCKIGCIYEGTSNIQLNTVAKYLKQEFS</sequence>
<evidence type="ECO:0000256" key="13">
    <source>
        <dbReference type="ARBA" id="ARBA00023098"/>
    </source>
</evidence>
<dbReference type="Gene3D" id="1.10.540.10">
    <property type="entry name" value="Acyl-CoA dehydrogenase/oxidase, N-terminal domain"/>
    <property type="match status" value="1"/>
</dbReference>
<evidence type="ECO:0000256" key="5">
    <source>
        <dbReference type="ARBA" id="ARBA00011881"/>
    </source>
</evidence>
<dbReference type="FunFam" id="1.20.140.10:FF:000002">
    <property type="entry name" value="Acyl-CoA dehydrogenase short/branched chain"/>
    <property type="match status" value="1"/>
</dbReference>
<accession>A0A8S1CME9</accession>
<evidence type="ECO:0000256" key="11">
    <source>
        <dbReference type="ARBA" id="ARBA00022990"/>
    </source>
</evidence>
<keyword evidence="11" id="KW-0007">Acetylation</keyword>
<keyword evidence="10" id="KW-0809">Transit peptide</keyword>
<evidence type="ECO:0000256" key="15">
    <source>
        <dbReference type="ARBA" id="ARBA00037895"/>
    </source>
</evidence>
<dbReference type="GO" id="GO:0003853">
    <property type="term" value="F:short-chain 2-methyl fatty acyl-CoA dehydrogenase activity"/>
    <property type="evidence" value="ECO:0007669"/>
    <property type="project" value="UniProtKB-EC"/>
</dbReference>
<evidence type="ECO:0000256" key="23">
    <source>
        <dbReference type="ARBA" id="ARBA00049096"/>
    </source>
</evidence>
<dbReference type="OrthoDB" id="10262177at2759"/>
<evidence type="ECO:0000259" key="29">
    <source>
        <dbReference type="Pfam" id="PF02770"/>
    </source>
</evidence>
<comment type="catalytic activity">
    <reaction evidence="24">
        <text>hexanoyl-CoA + oxidized [electron-transfer flavoprotein] + H(+) = (2E)-hexenoyl-CoA + reduced [electron-transfer flavoprotein]</text>
        <dbReference type="Rhea" id="RHEA:43464"/>
        <dbReference type="Rhea" id="RHEA-COMP:10685"/>
        <dbReference type="Rhea" id="RHEA-COMP:10686"/>
        <dbReference type="ChEBI" id="CHEBI:15378"/>
        <dbReference type="ChEBI" id="CHEBI:57692"/>
        <dbReference type="ChEBI" id="CHEBI:58307"/>
        <dbReference type="ChEBI" id="CHEBI:62077"/>
        <dbReference type="ChEBI" id="CHEBI:62620"/>
    </reaction>
    <physiologicalReaction direction="left-to-right" evidence="24">
        <dbReference type="Rhea" id="RHEA:43465"/>
    </physiologicalReaction>
</comment>
<keyword evidence="8 27" id="KW-0274">FAD</keyword>
<dbReference type="EC" id="1.3.8.5" evidence="16"/>
<evidence type="ECO:0000256" key="14">
    <source>
        <dbReference type="ARBA" id="ARBA00023128"/>
    </source>
</evidence>
<name>A0A8S1CME9_9INSE</name>
<comment type="pathway">
    <text evidence="3">Lipid metabolism; mitochondrial fatty acid beta-oxidation.</text>
</comment>
<dbReference type="InterPro" id="IPR009075">
    <property type="entry name" value="AcylCo_DH/oxidase_C"/>
</dbReference>
<protein>
    <recommendedName>
        <fullName evidence="17">Short/branched chain specific acyl-CoA dehydrogenase, mitochondrial</fullName>
        <ecNumber evidence="16">1.3.8.5</ecNumber>
    </recommendedName>
    <alternativeName>
        <fullName evidence="19">2-methyl branched chain acyl-CoA dehydrogenase</fullName>
    </alternativeName>
    <alternativeName>
        <fullName evidence="18">2-methylbutyryl-coenzyme A dehydrogenase</fullName>
    </alternativeName>
</protein>
<comment type="catalytic activity">
    <reaction evidence="23">
        <text>butanoyl-CoA + oxidized [electron-transfer flavoprotein] + H(+) = (2E)-butenoyl-CoA + reduced [electron-transfer flavoprotein]</text>
        <dbReference type="Rhea" id="RHEA:24004"/>
        <dbReference type="Rhea" id="RHEA-COMP:10685"/>
        <dbReference type="Rhea" id="RHEA-COMP:10686"/>
        <dbReference type="ChEBI" id="CHEBI:15378"/>
        <dbReference type="ChEBI" id="CHEBI:57332"/>
        <dbReference type="ChEBI" id="CHEBI:57371"/>
        <dbReference type="ChEBI" id="CHEBI:57692"/>
        <dbReference type="ChEBI" id="CHEBI:58307"/>
    </reaction>
    <physiologicalReaction direction="left-to-right" evidence="23">
        <dbReference type="Rhea" id="RHEA:24005"/>
    </physiologicalReaction>
</comment>
<dbReference type="InterPro" id="IPR037069">
    <property type="entry name" value="AcylCoA_DH/ox_N_sf"/>
</dbReference>
<evidence type="ECO:0000256" key="2">
    <source>
        <dbReference type="ARBA" id="ARBA00004305"/>
    </source>
</evidence>
<dbReference type="PROSITE" id="PS00073">
    <property type="entry name" value="ACYL_COA_DH_2"/>
    <property type="match status" value="1"/>
</dbReference>
<dbReference type="GO" id="GO:0005759">
    <property type="term" value="C:mitochondrial matrix"/>
    <property type="evidence" value="ECO:0007669"/>
    <property type="project" value="UniProtKB-SubCell"/>
</dbReference>
<comment type="caution">
    <text evidence="31">The sequence shown here is derived from an EMBL/GenBank/DDBJ whole genome shotgun (WGS) entry which is preliminary data.</text>
</comment>
<evidence type="ECO:0000256" key="7">
    <source>
        <dbReference type="ARBA" id="ARBA00022630"/>
    </source>
</evidence>
<comment type="catalytic activity">
    <reaction evidence="26">
        <text>2-methylpropanoyl-CoA + oxidized [electron-transfer flavoprotein] + H(+) = 2-methylpropenoyl-CoA + reduced [electron-transfer flavoprotein]</text>
        <dbReference type="Rhea" id="RHEA:44180"/>
        <dbReference type="Rhea" id="RHEA-COMP:10685"/>
        <dbReference type="Rhea" id="RHEA-COMP:10686"/>
        <dbReference type="ChEBI" id="CHEBI:15378"/>
        <dbReference type="ChEBI" id="CHEBI:57338"/>
        <dbReference type="ChEBI" id="CHEBI:57692"/>
        <dbReference type="ChEBI" id="CHEBI:58307"/>
        <dbReference type="ChEBI" id="CHEBI:62500"/>
    </reaction>
    <physiologicalReaction direction="left-to-right" evidence="26">
        <dbReference type="Rhea" id="RHEA:44181"/>
    </physiologicalReaction>
</comment>
<keyword evidence="9" id="KW-0276">Fatty acid metabolism</keyword>
<evidence type="ECO:0000256" key="19">
    <source>
        <dbReference type="ARBA" id="ARBA00042821"/>
    </source>
</evidence>
<evidence type="ECO:0000256" key="20">
    <source>
        <dbReference type="ARBA" id="ARBA00048235"/>
    </source>
</evidence>
<evidence type="ECO:0000259" key="28">
    <source>
        <dbReference type="Pfam" id="PF00441"/>
    </source>
</evidence>
<evidence type="ECO:0000256" key="18">
    <source>
        <dbReference type="ARBA" id="ARBA00041537"/>
    </source>
</evidence>
<comment type="cofactor">
    <cofactor evidence="1 27">
        <name>FAD</name>
        <dbReference type="ChEBI" id="CHEBI:57692"/>
    </cofactor>
</comment>
<dbReference type="InterPro" id="IPR006089">
    <property type="entry name" value="Acyl-CoA_DH_CS"/>
</dbReference>
<dbReference type="InterPro" id="IPR006091">
    <property type="entry name" value="Acyl-CoA_Oxase/DH_mid-dom"/>
</dbReference>
<dbReference type="GO" id="GO:0050660">
    <property type="term" value="F:flavin adenine dinucleotide binding"/>
    <property type="evidence" value="ECO:0007669"/>
    <property type="project" value="InterPro"/>
</dbReference>
<evidence type="ECO:0000256" key="21">
    <source>
        <dbReference type="ARBA" id="ARBA00048307"/>
    </source>
</evidence>
<dbReference type="CDD" id="cd01158">
    <property type="entry name" value="SCAD_SBCAD"/>
    <property type="match status" value="1"/>
</dbReference>
<reference evidence="31 32" key="1">
    <citation type="submission" date="2020-04" db="EMBL/GenBank/DDBJ databases">
        <authorList>
            <person name="Alioto T."/>
            <person name="Alioto T."/>
            <person name="Gomez Garrido J."/>
        </authorList>
    </citation>
    <scope>NUCLEOTIDE SEQUENCE [LARGE SCALE GENOMIC DNA]</scope>
</reference>
<comment type="subunit">
    <text evidence="5">Homotetramer.</text>
</comment>
<keyword evidence="32" id="KW-1185">Reference proteome</keyword>
<evidence type="ECO:0000256" key="16">
    <source>
        <dbReference type="ARBA" id="ARBA00039036"/>
    </source>
</evidence>
<keyword evidence="14" id="KW-0496">Mitochondrion</keyword>
<dbReference type="Pfam" id="PF02770">
    <property type="entry name" value="Acyl-CoA_dh_M"/>
    <property type="match status" value="1"/>
</dbReference>
<evidence type="ECO:0000256" key="27">
    <source>
        <dbReference type="RuleBase" id="RU362125"/>
    </source>
</evidence>
<evidence type="ECO:0000259" key="30">
    <source>
        <dbReference type="Pfam" id="PF02771"/>
    </source>
</evidence>
<dbReference type="PANTHER" id="PTHR43884:SF1">
    <property type="entry name" value="SHORT_BRANCHED CHAIN SPECIFIC ACYL-COA DEHYDROGENASE, MITOCHONDRIAL"/>
    <property type="match status" value="1"/>
</dbReference>
<evidence type="ECO:0000256" key="25">
    <source>
        <dbReference type="ARBA" id="ARBA00049552"/>
    </source>
</evidence>
<feature type="domain" description="Acyl-CoA dehydrogenase/oxidase C-terminal" evidence="28">
    <location>
        <begin position="265"/>
        <end position="412"/>
    </location>
</feature>
<evidence type="ECO:0000313" key="31">
    <source>
        <dbReference type="EMBL" id="CAB3366473.1"/>
    </source>
</evidence>
<keyword evidence="7 27" id="KW-0285">Flavoprotein</keyword>
<dbReference type="GO" id="GO:0046395">
    <property type="term" value="P:carboxylic acid catabolic process"/>
    <property type="evidence" value="ECO:0007669"/>
    <property type="project" value="UniProtKB-ARBA"/>
</dbReference>
<dbReference type="InterPro" id="IPR009100">
    <property type="entry name" value="AcylCoA_DH/oxidase_NM_dom_sf"/>
</dbReference>
<dbReference type="FunFam" id="1.10.540.10:FF:000012">
    <property type="entry name" value="Acyl-CoA dehydrogenase short/branched chain"/>
    <property type="match status" value="1"/>
</dbReference>
<evidence type="ECO:0000256" key="10">
    <source>
        <dbReference type="ARBA" id="ARBA00022946"/>
    </source>
</evidence>
<feature type="domain" description="Acyl-CoA oxidase/dehydrogenase middle" evidence="29">
    <location>
        <begin position="158"/>
        <end position="253"/>
    </location>
</feature>
<evidence type="ECO:0000256" key="6">
    <source>
        <dbReference type="ARBA" id="ARBA00022553"/>
    </source>
</evidence>
<dbReference type="SUPFAM" id="SSF56645">
    <property type="entry name" value="Acyl-CoA dehydrogenase NM domain-like"/>
    <property type="match status" value="1"/>
</dbReference>
<evidence type="ECO:0000256" key="22">
    <source>
        <dbReference type="ARBA" id="ARBA00048592"/>
    </source>
</evidence>
<comment type="pathway">
    <text evidence="15">Amino-acid degradation; L-isoleucine degradation.</text>
</comment>
<gene>
    <name evidence="31" type="ORF">CLODIP_2_CD00112</name>
</gene>
<dbReference type="PIRSF" id="PIRSF016578">
    <property type="entry name" value="HsaA"/>
    <property type="match status" value="1"/>
</dbReference>
<organism evidence="31 32">
    <name type="scientific">Cloeon dipterum</name>
    <dbReference type="NCBI Taxonomy" id="197152"/>
    <lineage>
        <taxon>Eukaryota</taxon>
        <taxon>Metazoa</taxon>
        <taxon>Ecdysozoa</taxon>
        <taxon>Arthropoda</taxon>
        <taxon>Hexapoda</taxon>
        <taxon>Insecta</taxon>
        <taxon>Pterygota</taxon>
        <taxon>Palaeoptera</taxon>
        <taxon>Ephemeroptera</taxon>
        <taxon>Pisciforma</taxon>
        <taxon>Baetidae</taxon>
        <taxon>Cloeon</taxon>
    </lineage>
</organism>
<comment type="catalytic activity">
    <reaction evidence="21">
        <text>valproyl-CoA + oxidized [electron-transfer flavoprotein] + H(+) = (2E)-2-propylpent-2-enoyl-CoA + reduced [electron-transfer flavoprotein]</text>
        <dbReference type="Rhea" id="RHEA:65344"/>
        <dbReference type="Rhea" id="RHEA-COMP:10685"/>
        <dbReference type="Rhea" id="RHEA-COMP:10686"/>
        <dbReference type="ChEBI" id="CHEBI:15378"/>
        <dbReference type="ChEBI" id="CHEBI:57692"/>
        <dbReference type="ChEBI" id="CHEBI:58307"/>
        <dbReference type="ChEBI" id="CHEBI:156457"/>
        <dbReference type="ChEBI" id="CHEBI:156458"/>
    </reaction>
    <physiologicalReaction direction="left-to-right" evidence="21">
        <dbReference type="Rhea" id="RHEA:65345"/>
    </physiologicalReaction>
</comment>
<dbReference type="FunFam" id="2.40.110.10:FF:000001">
    <property type="entry name" value="Acyl-CoA dehydrogenase, mitochondrial"/>
    <property type="match status" value="1"/>
</dbReference>